<evidence type="ECO:0000256" key="1">
    <source>
        <dbReference type="SAM" id="Coils"/>
    </source>
</evidence>
<comment type="caution">
    <text evidence="2">The sequence shown here is derived from an EMBL/GenBank/DDBJ whole genome shotgun (WGS) entry which is preliminary data.</text>
</comment>
<evidence type="ECO:0000313" key="3">
    <source>
        <dbReference type="Proteomes" id="UP000823891"/>
    </source>
</evidence>
<keyword evidence="1" id="KW-0175">Coiled coil</keyword>
<feature type="coiled-coil region" evidence="1">
    <location>
        <begin position="77"/>
        <end position="104"/>
    </location>
</feature>
<protein>
    <submittedName>
        <fullName evidence="2">Stage III sporulation protein AF</fullName>
    </submittedName>
</protein>
<proteinExistence type="predicted"/>
<evidence type="ECO:0000313" key="2">
    <source>
        <dbReference type="EMBL" id="HJC24245.1"/>
    </source>
</evidence>
<dbReference type="InterPro" id="IPR014245">
    <property type="entry name" value="Spore_III_AF"/>
</dbReference>
<gene>
    <name evidence="2" type="ORF">H9761_11145</name>
</gene>
<reference evidence="2" key="1">
    <citation type="journal article" date="2021" name="PeerJ">
        <title>Extensive microbial diversity within the chicken gut microbiome revealed by metagenomics and culture.</title>
        <authorList>
            <person name="Gilroy R."/>
            <person name="Ravi A."/>
            <person name="Getino M."/>
            <person name="Pursley I."/>
            <person name="Horton D.L."/>
            <person name="Alikhan N.F."/>
            <person name="Baker D."/>
            <person name="Gharbi K."/>
            <person name="Hall N."/>
            <person name="Watson M."/>
            <person name="Adriaenssens E.M."/>
            <person name="Foster-Nyarko E."/>
            <person name="Jarju S."/>
            <person name="Secka A."/>
            <person name="Antonio M."/>
            <person name="Oren A."/>
            <person name="Chaudhuri R.R."/>
            <person name="La Ragione R."/>
            <person name="Hildebrand F."/>
            <person name="Pallen M.J."/>
        </authorList>
    </citation>
    <scope>NUCLEOTIDE SEQUENCE</scope>
    <source>
        <strain evidence="2">USAMLcec2-132</strain>
    </source>
</reference>
<name>A0A9D2NGG0_9FIRM</name>
<organism evidence="2 3">
    <name type="scientific">Candidatus Eisenbergiella merdavium</name>
    <dbReference type="NCBI Taxonomy" id="2838551"/>
    <lineage>
        <taxon>Bacteria</taxon>
        <taxon>Bacillati</taxon>
        <taxon>Bacillota</taxon>
        <taxon>Clostridia</taxon>
        <taxon>Lachnospirales</taxon>
        <taxon>Lachnospiraceae</taxon>
        <taxon>Eisenbergiella</taxon>
    </lineage>
</organism>
<accession>A0A9D2NGG0</accession>
<sequence length="211" mass="23362">MLWENSRLRRKKEEGTPVGSRFMELLKNITIFLLAGQVILRFLPEGGYEKYARIIVGVMVLSQLALPLLSLGGFDARAVFSDTLLEYEQEMQRIEKQVEQAGLKEGGYVQDGLETALSDRLLDFCGEWGIRIVSAAVDEDGVLQLTVRDSEKSGKEEGISIARIQVGQSGEKEENGENGGARDGALRDALAQELEMEPEKLEVIWDDGTLG</sequence>
<reference evidence="2" key="2">
    <citation type="submission" date="2021-04" db="EMBL/GenBank/DDBJ databases">
        <authorList>
            <person name="Gilroy R."/>
        </authorList>
    </citation>
    <scope>NUCLEOTIDE SEQUENCE</scope>
    <source>
        <strain evidence="2">USAMLcec2-132</strain>
    </source>
</reference>
<dbReference type="Pfam" id="PF09581">
    <property type="entry name" value="Spore_III_AF"/>
    <property type="match status" value="1"/>
</dbReference>
<dbReference type="Proteomes" id="UP000823891">
    <property type="component" value="Unassembled WGS sequence"/>
</dbReference>
<dbReference type="AlphaFoldDB" id="A0A9D2NGG0"/>
<dbReference type="EMBL" id="DWWS01000040">
    <property type="protein sequence ID" value="HJC24245.1"/>
    <property type="molecule type" value="Genomic_DNA"/>
</dbReference>